<evidence type="ECO:0000313" key="4">
    <source>
        <dbReference type="EMBL" id="MQL77132.1"/>
    </source>
</evidence>
<evidence type="ECO:0000256" key="1">
    <source>
        <dbReference type="ARBA" id="ARBA00004308"/>
    </source>
</evidence>
<organism evidence="4 5">
    <name type="scientific">Colocasia esculenta</name>
    <name type="common">Wild taro</name>
    <name type="synonym">Arum esculentum</name>
    <dbReference type="NCBI Taxonomy" id="4460"/>
    <lineage>
        <taxon>Eukaryota</taxon>
        <taxon>Viridiplantae</taxon>
        <taxon>Streptophyta</taxon>
        <taxon>Embryophyta</taxon>
        <taxon>Tracheophyta</taxon>
        <taxon>Spermatophyta</taxon>
        <taxon>Magnoliopsida</taxon>
        <taxon>Liliopsida</taxon>
        <taxon>Araceae</taxon>
        <taxon>Aroideae</taxon>
        <taxon>Colocasieae</taxon>
        <taxon>Colocasia</taxon>
    </lineage>
</organism>
<dbReference type="Proteomes" id="UP000652761">
    <property type="component" value="Unassembled WGS sequence"/>
</dbReference>
<dbReference type="Pfam" id="PF14288">
    <property type="entry name" value="FKS1_dom1"/>
    <property type="match status" value="1"/>
</dbReference>
<comment type="subcellular location">
    <subcellularLocation>
        <location evidence="1">Endomembrane system</location>
    </subcellularLocation>
</comment>
<dbReference type="PANTHER" id="PTHR12741:SF16">
    <property type="entry name" value="CALLOSE SYNTHASE 7"/>
    <property type="match status" value="1"/>
</dbReference>
<dbReference type="InterPro" id="IPR026899">
    <property type="entry name" value="FKS1-like_dom1"/>
</dbReference>
<evidence type="ECO:0000313" key="5">
    <source>
        <dbReference type="Proteomes" id="UP000652761"/>
    </source>
</evidence>
<gene>
    <name evidence="4" type="ORF">Taro_009521</name>
</gene>
<comment type="caution">
    <text evidence="4">The sequence shown here is derived from an EMBL/GenBank/DDBJ whole genome shotgun (WGS) entry which is preliminary data.</text>
</comment>
<dbReference type="GO" id="GO:0046527">
    <property type="term" value="F:glucosyltransferase activity"/>
    <property type="evidence" value="ECO:0007669"/>
    <property type="project" value="TreeGrafter"/>
</dbReference>
<dbReference type="GO" id="GO:0012505">
    <property type="term" value="C:endomembrane system"/>
    <property type="evidence" value="ECO:0007669"/>
    <property type="project" value="UniProtKB-SubCell"/>
</dbReference>
<keyword evidence="5" id="KW-1185">Reference proteome</keyword>
<evidence type="ECO:0000256" key="2">
    <source>
        <dbReference type="ARBA" id="ARBA00023136"/>
    </source>
</evidence>
<dbReference type="PANTHER" id="PTHR12741">
    <property type="entry name" value="LYST-INTERACTING PROTEIN LIP5 DOPAMINE RESPONSIVE PROTEIN DRG-1"/>
    <property type="match status" value="1"/>
</dbReference>
<evidence type="ECO:0000259" key="3">
    <source>
        <dbReference type="SMART" id="SM01205"/>
    </source>
</evidence>
<reference evidence="4" key="1">
    <citation type="submission" date="2017-07" db="EMBL/GenBank/DDBJ databases">
        <title>Taro Niue Genome Assembly and Annotation.</title>
        <authorList>
            <person name="Atibalentja N."/>
            <person name="Keating K."/>
            <person name="Fields C.J."/>
        </authorList>
    </citation>
    <scope>NUCLEOTIDE SEQUENCE</scope>
    <source>
        <strain evidence="4">Niue_2</strain>
        <tissue evidence="4">Leaf</tissue>
    </source>
</reference>
<feature type="non-terminal residue" evidence="4">
    <location>
        <position position="1"/>
    </location>
</feature>
<protein>
    <recommendedName>
        <fullName evidence="3">1,3-beta-glucan synthase component FKS1-like domain-containing protein</fullName>
    </recommendedName>
</protein>
<dbReference type="GO" id="GO:0005886">
    <property type="term" value="C:plasma membrane"/>
    <property type="evidence" value="ECO:0007669"/>
    <property type="project" value="TreeGrafter"/>
</dbReference>
<keyword evidence="2" id="KW-0472">Membrane</keyword>
<dbReference type="InterPro" id="IPR023175">
    <property type="entry name" value="Vta1/CALS_N_sf"/>
</dbReference>
<sequence length="285" mass="33246">QDDEETRSTASYSDKKEIQAFYKWYFEKFISDGATKRERELSDDMAKHYQIASVLYDVLKTVIPPENVDDEIRKYAREVERKKVHYAQYNILPLHYTGTPPPIMKLPEIRAAVTALCNIVNLPMPRVPSTVGAQDRHATNWSLESDDKPTYDLLDWLGLTFGFQKGNVENQREHLILLLANVDIRKKANVDSTLLEDNTVIYLQKKVFKNYKSWCAYLHQNPNIKFPGNSWSQQLDLLYIGLYFLIWGEASNIRFMPECICYIFHNVSSISSLLDRNIIFLFLDF</sequence>
<dbReference type="OrthoDB" id="775652at2759"/>
<dbReference type="AlphaFoldDB" id="A0A843TWL3"/>
<proteinExistence type="predicted"/>
<dbReference type="Gene3D" id="1.25.40.270">
    <property type="entry name" value="Vacuolar protein sorting-associated protein vta1"/>
    <property type="match status" value="1"/>
</dbReference>
<name>A0A843TWL3_COLES</name>
<dbReference type="EMBL" id="NMUH01000332">
    <property type="protein sequence ID" value="MQL77132.1"/>
    <property type="molecule type" value="Genomic_DNA"/>
</dbReference>
<feature type="domain" description="1,3-beta-glucan synthase component FKS1-like" evidence="3">
    <location>
        <begin position="234"/>
        <end position="285"/>
    </location>
</feature>
<accession>A0A843TWL3</accession>
<dbReference type="SMART" id="SM01205">
    <property type="entry name" value="FKS1_dom1"/>
    <property type="match status" value="1"/>
</dbReference>